<organism evidence="2 3">
    <name type="scientific">Phytophthora megakarya</name>
    <dbReference type="NCBI Taxonomy" id="4795"/>
    <lineage>
        <taxon>Eukaryota</taxon>
        <taxon>Sar</taxon>
        <taxon>Stramenopiles</taxon>
        <taxon>Oomycota</taxon>
        <taxon>Peronosporomycetes</taxon>
        <taxon>Peronosporales</taxon>
        <taxon>Peronosporaceae</taxon>
        <taxon>Phytophthora</taxon>
    </lineage>
</organism>
<dbReference type="OrthoDB" id="112514at2759"/>
<evidence type="ECO:0000313" key="3">
    <source>
        <dbReference type="Proteomes" id="UP000198211"/>
    </source>
</evidence>
<feature type="region of interest" description="Disordered" evidence="1">
    <location>
        <begin position="133"/>
        <end position="185"/>
    </location>
</feature>
<feature type="region of interest" description="Disordered" evidence="1">
    <location>
        <begin position="1"/>
        <end position="21"/>
    </location>
</feature>
<reference evidence="3" key="1">
    <citation type="submission" date="2017-03" db="EMBL/GenBank/DDBJ databases">
        <title>Phytopthora megakarya and P. palmivora, two closely related causual agents of cacao black pod achieved similar genome size and gene model numbers by different mechanisms.</title>
        <authorList>
            <person name="Ali S."/>
            <person name="Shao J."/>
            <person name="Larry D.J."/>
            <person name="Kronmiller B."/>
            <person name="Shen D."/>
            <person name="Strem M.D."/>
            <person name="Melnick R.L."/>
            <person name="Guiltinan M.J."/>
            <person name="Tyler B.M."/>
            <person name="Meinhardt L.W."/>
            <person name="Bailey B.A."/>
        </authorList>
    </citation>
    <scope>NUCLEOTIDE SEQUENCE [LARGE SCALE GENOMIC DNA]</scope>
    <source>
        <strain evidence="3">zdho120</strain>
    </source>
</reference>
<evidence type="ECO:0000313" key="2">
    <source>
        <dbReference type="EMBL" id="OWY96544.1"/>
    </source>
</evidence>
<dbReference type="Proteomes" id="UP000198211">
    <property type="component" value="Unassembled WGS sequence"/>
</dbReference>
<comment type="caution">
    <text evidence="2">The sequence shown here is derived from an EMBL/GenBank/DDBJ whole genome shotgun (WGS) entry which is preliminary data.</text>
</comment>
<dbReference type="AlphaFoldDB" id="A0A225UTT8"/>
<sequence length="185" mass="21169">QPTMQKPRVPSGLPKSKAKRDEDVHQWMFQVETLCRINGHDATSNNDTFPAVAGTAMKSPHQKLRQPRQIGYIEEYNGKYSPLIFRAENMSELDQVSYYGDGLKHATQAYVKLHNTTSLSEAMDSGAKYEMSHFGGENRARREKPEREHRFRGPSRLSSFPDKKPISKPPYKPNHTGLENRPKRS</sequence>
<accession>A0A225UTT8</accession>
<feature type="non-terminal residue" evidence="2">
    <location>
        <position position="1"/>
    </location>
</feature>
<keyword evidence="3" id="KW-1185">Reference proteome</keyword>
<proteinExistence type="predicted"/>
<name>A0A225UTT8_9STRA</name>
<feature type="compositionally biased region" description="Basic and acidic residues" evidence="1">
    <location>
        <begin position="136"/>
        <end position="151"/>
    </location>
</feature>
<gene>
    <name evidence="2" type="ORF">PHMEG_00033165</name>
</gene>
<evidence type="ECO:0000256" key="1">
    <source>
        <dbReference type="SAM" id="MobiDB-lite"/>
    </source>
</evidence>
<protein>
    <submittedName>
        <fullName evidence="2">Uncharacterized protein</fullName>
    </submittedName>
</protein>
<dbReference type="EMBL" id="NBNE01011495">
    <property type="protein sequence ID" value="OWY96544.1"/>
    <property type="molecule type" value="Genomic_DNA"/>
</dbReference>